<dbReference type="PROSITE" id="PS50102">
    <property type="entry name" value="RRM"/>
    <property type="match status" value="1"/>
</dbReference>
<dbReference type="GO" id="GO:0005524">
    <property type="term" value="F:ATP binding"/>
    <property type="evidence" value="ECO:0007669"/>
    <property type="project" value="UniProtKB-KW"/>
</dbReference>
<dbReference type="SMART" id="SM00360">
    <property type="entry name" value="RRM"/>
    <property type="match status" value="1"/>
</dbReference>
<dbReference type="Pfam" id="PF00270">
    <property type="entry name" value="DEAD"/>
    <property type="match status" value="1"/>
</dbReference>
<feature type="domain" description="RRM" evidence="10">
    <location>
        <begin position="816"/>
        <end position="894"/>
    </location>
</feature>
<evidence type="ECO:0000256" key="5">
    <source>
        <dbReference type="ARBA" id="ARBA00022806"/>
    </source>
</evidence>
<evidence type="ECO:0000256" key="2">
    <source>
        <dbReference type="ARBA" id="ARBA00012552"/>
    </source>
</evidence>
<dbReference type="GO" id="GO:0016787">
    <property type="term" value="F:hydrolase activity"/>
    <property type="evidence" value="ECO:0007669"/>
    <property type="project" value="UniProtKB-KW"/>
</dbReference>
<keyword evidence="14" id="KW-1185">Reference proteome</keyword>
<feature type="region of interest" description="Disordered" evidence="9">
    <location>
        <begin position="896"/>
        <end position="920"/>
    </location>
</feature>
<evidence type="ECO:0000259" key="11">
    <source>
        <dbReference type="PROSITE" id="PS51192"/>
    </source>
</evidence>
<dbReference type="InterPro" id="IPR011545">
    <property type="entry name" value="DEAD/DEAH_box_helicase_dom"/>
</dbReference>
<dbReference type="InterPro" id="IPR027417">
    <property type="entry name" value="P-loop_NTPase"/>
</dbReference>
<dbReference type="CDD" id="cd00268">
    <property type="entry name" value="DEADc"/>
    <property type="match status" value="1"/>
</dbReference>
<dbReference type="AlphaFoldDB" id="A0A8J8P213"/>
<dbReference type="Pfam" id="PF00076">
    <property type="entry name" value="RRM_1"/>
    <property type="match status" value="1"/>
</dbReference>
<dbReference type="SMART" id="SM00490">
    <property type="entry name" value="HELICc"/>
    <property type="match status" value="1"/>
</dbReference>
<evidence type="ECO:0000256" key="1">
    <source>
        <dbReference type="ARBA" id="ARBA00006517"/>
    </source>
</evidence>
<dbReference type="PROSITE" id="PS51194">
    <property type="entry name" value="HELICASE_CTER"/>
    <property type="match status" value="1"/>
</dbReference>
<dbReference type="InterPro" id="IPR012562">
    <property type="entry name" value="GUCT"/>
</dbReference>
<gene>
    <name evidence="13" type="ORF">FGO68_gene2252</name>
</gene>
<dbReference type="InterPro" id="IPR044742">
    <property type="entry name" value="DEAD/DEAH_RhlB"/>
</dbReference>
<keyword evidence="6" id="KW-0067">ATP-binding</keyword>
<sequence>MSTFDDSRKGQAGRPNFFNSKKGDAPVGTGASPLQPEDESKQRQIAQPQPVARRRDEFQAPIAKPTPVAQGVPVEVEDIREDSLNRLKESHSGTKQYQIAGNDFESFPEIHKTTAAKLKARGIMNLFPIQEHCFYPIYNREDLIARDLTGSGKTLGFALPIVEYLRKNGCLGKRRLQAIVLAPTRELALQVTNELSKLKHYEDEYRVVTVYGGTPIEPQVSDLKRGVDFFVGTTGRVLDHINRGNISFGDLKSVVLDEADQMLKLGFKEDVENILHTVKREVDIENLQLCLFSATIPSWVRDVAREHLKRNYRLVDLAKDLKNKTAQTVNHLAINCPFHNRLSVLADLLVVYAGDKGKTIVFTQTKADANQLILSDKIKQDIEVMHGDIAQNQREVTLKRFKEGKFSVLVATDVASRGLDIPNVDLVIQIEPPQDTETYIHRSGRTARAGNSGTCITFFTKKTQYLVQQIEDRAGIKLKLIGAPQPEDVIRSSSKDMLKKLDEVSDDVLDLFSEAHKLLVDKYKGDKDKALKVCLALISGHYQKNLVARSMLTGQEKMTTLEMTMPPIQKVKGLDYQEEVMSFLRYGWPPKLTDNIRVIKFKKGYTGALFDLWDDKIEMFMEYYTDLKTKGQEEGVAITRCTQLPELEEEDEGGFGGGFGGGWRAGGGSDSYGGGAGRGGYGGSRGGFSSGGGYGGNSGGGYQKPSYGGNSGGGAGGYGRGSGGGYSKPSYGGNDDGGAGGAGWRSGDGGAPSRGGYGRGSGGYGGGDEPRSFRGGNSYNAPSGGSSYQPSSRGGFGAPATAAPSFGGSTSAASGNKVLATGLSQNVAEDDLKDFFTENKVRAIKVMLMKNDRGQSQGTAIIEFSSNQDADYVVKSLSNSQIDDQTVTFKLQGGGGSGYSGGASSGPIGGFGRGRGSGGY</sequence>
<dbReference type="InterPro" id="IPR012677">
    <property type="entry name" value="Nucleotide-bd_a/b_plait_sf"/>
</dbReference>
<accession>A0A8J8P213</accession>
<dbReference type="CDD" id="cd00590">
    <property type="entry name" value="RRM_SF"/>
    <property type="match status" value="1"/>
</dbReference>
<feature type="compositionally biased region" description="Gly residues" evidence="9">
    <location>
        <begin position="737"/>
        <end position="767"/>
    </location>
</feature>
<protein>
    <recommendedName>
        <fullName evidence="2">RNA helicase</fullName>
        <ecNumber evidence="2">3.6.4.13</ecNumber>
    </recommendedName>
</protein>
<dbReference type="InterPro" id="IPR035979">
    <property type="entry name" value="RBD_domain_sf"/>
</dbReference>
<feature type="domain" description="Helicase ATP-binding" evidence="11">
    <location>
        <begin position="134"/>
        <end position="314"/>
    </location>
</feature>
<feature type="region of interest" description="Disordered" evidence="9">
    <location>
        <begin position="1"/>
        <end position="69"/>
    </location>
</feature>
<dbReference type="InterPro" id="IPR050079">
    <property type="entry name" value="DEAD_box_RNA_helicase"/>
</dbReference>
<dbReference type="Gene3D" id="3.40.50.300">
    <property type="entry name" value="P-loop containing nucleotide triphosphate hydrolases"/>
    <property type="match status" value="2"/>
</dbReference>
<keyword evidence="7 8" id="KW-0694">RNA-binding</keyword>
<feature type="region of interest" description="Disordered" evidence="9">
    <location>
        <begin position="737"/>
        <end position="800"/>
    </location>
</feature>
<dbReference type="Pfam" id="PF00271">
    <property type="entry name" value="Helicase_C"/>
    <property type="match status" value="1"/>
</dbReference>
<dbReference type="InterPro" id="IPR001650">
    <property type="entry name" value="Helicase_C-like"/>
</dbReference>
<comment type="similarity">
    <text evidence="1">Belongs to the DEAD box helicase family. DDX21/DDX50 subfamily.</text>
</comment>
<proteinExistence type="inferred from homology"/>
<evidence type="ECO:0000256" key="7">
    <source>
        <dbReference type="ARBA" id="ARBA00022884"/>
    </source>
</evidence>
<dbReference type="InterPro" id="IPR059027">
    <property type="entry name" value="DD_DDX21-DDX50"/>
</dbReference>
<dbReference type="CDD" id="cd18787">
    <property type="entry name" value="SF2_C_DEAD"/>
    <property type="match status" value="1"/>
</dbReference>
<evidence type="ECO:0000256" key="8">
    <source>
        <dbReference type="PROSITE-ProRule" id="PRU00176"/>
    </source>
</evidence>
<keyword evidence="3" id="KW-0547">Nucleotide-binding</keyword>
<evidence type="ECO:0000256" key="3">
    <source>
        <dbReference type="ARBA" id="ARBA00022741"/>
    </source>
</evidence>
<dbReference type="PANTHER" id="PTHR47959">
    <property type="entry name" value="ATP-DEPENDENT RNA HELICASE RHLE-RELATED"/>
    <property type="match status" value="1"/>
</dbReference>
<dbReference type="SUPFAM" id="SSF54928">
    <property type="entry name" value="RNA-binding domain, RBD"/>
    <property type="match status" value="1"/>
</dbReference>
<keyword evidence="5" id="KW-0347">Helicase</keyword>
<comment type="caution">
    <text evidence="13">The sequence shown here is derived from an EMBL/GenBank/DDBJ whole genome shotgun (WGS) entry which is preliminary data.</text>
</comment>
<dbReference type="Gene3D" id="3.30.70.330">
    <property type="match status" value="1"/>
</dbReference>
<dbReference type="EC" id="3.6.4.13" evidence="2"/>
<dbReference type="GO" id="GO:0005829">
    <property type="term" value="C:cytosol"/>
    <property type="evidence" value="ECO:0007669"/>
    <property type="project" value="TreeGrafter"/>
</dbReference>
<evidence type="ECO:0000259" key="10">
    <source>
        <dbReference type="PROSITE" id="PS50102"/>
    </source>
</evidence>
<reference evidence="13" key="1">
    <citation type="submission" date="2019-06" db="EMBL/GenBank/DDBJ databases">
        <authorList>
            <person name="Zheng W."/>
        </authorList>
    </citation>
    <scope>NUCLEOTIDE SEQUENCE</scope>
    <source>
        <strain evidence="13">QDHG01</strain>
    </source>
</reference>
<keyword evidence="4" id="KW-0378">Hydrolase</keyword>
<dbReference type="GO" id="GO:0003723">
    <property type="term" value="F:RNA binding"/>
    <property type="evidence" value="ECO:0007669"/>
    <property type="project" value="UniProtKB-UniRule"/>
</dbReference>
<dbReference type="Pfam" id="PF08152">
    <property type="entry name" value="GUCT"/>
    <property type="match status" value="1"/>
</dbReference>
<name>A0A8J8P213_HALGN</name>
<dbReference type="OrthoDB" id="4255at2759"/>
<dbReference type="GO" id="GO:0003724">
    <property type="term" value="F:RNA helicase activity"/>
    <property type="evidence" value="ECO:0007669"/>
    <property type="project" value="UniProtKB-EC"/>
</dbReference>
<evidence type="ECO:0000256" key="9">
    <source>
        <dbReference type="SAM" id="MobiDB-lite"/>
    </source>
</evidence>
<dbReference type="SMART" id="SM00487">
    <property type="entry name" value="DEXDc"/>
    <property type="match status" value="1"/>
</dbReference>
<dbReference type="Pfam" id="PF26142">
    <property type="entry name" value="DD_DDX21-DDX50"/>
    <property type="match status" value="1"/>
</dbReference>
<feature type="domain" description="Helicase C-terminal" evidence="12">
    <location>
        <begin position="344"/>
        <end position="505"/>
    </location>
</feature>
<dbReference type="InterPro" id="IPR000504">
    <property type="entry name" value="RRM_dom"/>
</dbReference>
<dbReference type="PROSITE" id="PS51192">
    <property type="entry name" value="HELICASE_ATP_BIND_1"/>
    <property type="match status" value="1"/>
</dbReference>
<evidence type="ECO:0000256" key="4">
    <source>
        <dbReference type="ARBA" id="ARBA00022801"/>
    </source>
</evidence>
<dbReference type="InterPro" id="IPR014001">
    <property type="entry name" value="Helicase_ATP-bd"/>
</dbReference>
<dbReference type="SUPFAM" id="SSF52540">
    <property type="entry name" value="P-loop containing nucleoside triphosphate hydrolases"/>
    <property type="match status" value="1"/>
</dbReference>
<feature type="compositionally biased region" description="Polar residues" evidence="9">
    <location>
        <begin position="775"/>
        <end position="792"/>
    </location>
</feature>
<evidence type="ECO:0000259" key="12">
    <source>
        <dbReference type="PROSITE" id="PS51194"/>
    </source>
</evidence>
<evidence type="ECO:0000256" key="6">
    <source>
        <dbReference type="ARBA" id="ARBA00022840"/>
    </source>
</evidence>
<organism evidence="13 14">
    <name type="scientific">Halteria grandinella</name>
    <dbReference type="NCBI Taxonomy" id="5974"/>
    <lineage>
        <taxon>Eukaryota</taxon>
        <taxon>Sar</taxon>
        <taxon>Alveolata</taxon>
        <taxon>Ciliophora</taxon>
        <taxon>Intramacronucleata</taxon>
        <taxon>Spirotrichea</taxon>
        <taxon>Stichotrichia</taxon>
        <taxon>Sporadotrichida</taxon>
        <taxon>Halteriidae</taxon>
        <taxon>Halteria</taxon>
    </lineage>
</organism>
<evidence type="ECO:0000313" key="14">
    <source>
        <dbReference type="Proteomes" id="UP000785679"/>
    </source>
</evidence>
<dbReference type="EMBL" id="RRYP01001838">
    <property type="protein sequence ID" value="TNV85438.1"/>
    <property type="molecule type" value="Genomic_DNA"/>
</dbReference>
<dbReference type="Proteomes" id="UP000785679">
    <property type="component" value="Unassembled WGS sequence"/>
</dbReference>
<evidence type="ECO:0000313" key="13">
    <source>
        <dbReference type="EMBL" id="TNV85438.1"/>
    </source>
</evidence>
<dbReference type="PANTHER" id="PTHR47959:SF1">
    <property type="entry name" value="ATP-DEPENDENT RNA HELICASE DBPA"/>
    <property type="match status" value="1"/>
</dbReference>